<dbReference type="GO" id="GO:0005829">
    <property type="term" value="C:cytosol"/>
    <property type="evidence" value="ECO:0007669"/>
    <property type="project" value="TreeGrafter"/>
</dbReference>
<evidence type="ECO:0000256" key="3">
    <source>
        <dbReference type="SAM" id="MobiDB-lite"/>
    </source>
</evidence>
<accession>A0AAE0DLS0</accession>
<reference evidence="4" key="1">
    <citation type="submission" date="2022-11" db="EMBL/GenBank/DDBJ databases">
        <title>Chromosomal genome sequence assembly and mating type (MAT) locus characterization of the leprose asexual lichenized fungus Lepraria neglecta (Nyl.) Erichsen.</title>
        <authorList>
            <person name="Allen J.L."/>
            <person name="Pfeffer B."/>
        </authorList>
    </citation>
    <scope>NUCLEOTIDE SEQUENCE</scope>
    <source>
        <strain evidence="4">Allen 5258</strain>
    </source>
</reference>
<keyword evidence="1" id="KW-0547">Nucleotide-binding</keyword>
<dbReference type="GO" id="GO:0140662">
    <property type="term" value="F:ATP-dependent protein folding chaperone"/>
    <property type="evidence" value="ECO:0007669"/>
    <property type="project" value="InterPro"/>
</dbReference>
<keyword evidence="5" id="KW-1185">Reference proteome</keyword>
<evidence type="ECO:0000313" key="5">
    <source>
        <dbReference type="Proteomes" id="UP001276659"/>
    </source>
</evidence>
<evidence type="ECO:0000256" key="2">
    <source>
        <dbReference type="ARBA" id="ARBA00022840"/>
    </source>
</evidence>
<evidence type="ECO:0000256" key="1">
    <source>
        <dbReference type="ARBA" id="ARBA00022741"/>
    </source>
</evidence>
<dbReference type="Gene3D" id="3.30.30.30">
    <property type="match status" value="1"/>
</dbReference>
<dbReference type="Gene3D" id="3.90.640.10">
    <property type="entry name" value="Actin, Chain A, domain 4"/>
    <property type="match status" value="1"/>
</dbReference>
<dbReference type="AlphaFoldDB" id="A0AAE0DLS0"/>
<sequence>MSAQQDGEVASPEVHAIGISFGNSNSSIAYTSNEGKAEVIANEEGDRYIPSVLSYIEGEEYHGTQAKSQLVRNSENTVAYFRDYLGKDFDSVDPRPCHASAHAKKHGSTVAFSIQDTGSEAHNSVTVSEITTRHIRRLASSASDFMGKQVNAAVISVPTNFTETQREALTQASKEAGVEVLQMISEPTAAVLAYDARSEAEIKDKIIVVADFGGTRSDIVVVASRGGMYSILSTSHDYETAGAQLDQILIDHFAKEFIKKNKTDPRQNPRSLAKLKLEAEATKKSLSLGGNASLSVESLADGVDFASTINRTRYEMLAAKVFASFTRMIEDAVRKADLDILDIDEVILSGGTSHTPRISQNLQRLFSPKTRILSPSTLPTAIDPSSLAARGAAIQASLISEFDKEDIEQSTHPMVTVTPHLRNAIGVMVVTDDIKKGLFTALVEKETAVPCRRVGIFVAPREGGDVIVKVCEGARDIKITKKEKSKTNGKAASDDSDLDSDDEEEDEEVREKIWKVGTVLAEAAIKDVKKGGKVEVTVHVGADLGVVVTAREVGAKGGVRGNLDKPRVVENGSA</sequence>
<feature type="region of interest" description="Disordered" evidence="3">
    <location>
        <begin position="482"/>
        <end position="506"/>
    </location>
</feature>
<dbReference type="Pfam" id="PF00012">
    <property type="entry name" value="HSP70"/>
    <property type="match status" value="1"/>
</dbReference>
<evidence type="ECO:0000313" key="4">
    <source>
        <dbReference type="EMBL" id="KAK3174045.1"/>
    </source>
</evidence>
<comment type="caution">
    <text evidence="4">The sequence shown here is derived from an EMBL/GenBank/DDBJ whole genome shotgun (WGS) entry which is preliminary data.</text>
</comment>
<dbReference type="InterPro" id="IPR043129">
    <property type="entry name" value="ATPase_NBD"/>
</dbReference>
<keyword evidence="2" id="KW-0067">ATP-binding</keyword>
<dbReference type="GO" id="GO:0005524">
    <property type="term" value="F:ATP binding"/>
    <property type="evidence" value="ECO:0007669"/>
    <property type="project" value="UniProtKB-KW"/>
</dbReference>
<name>A0AAE0DLS0_9LECA</name>
<dbReference type="SUPFAM" id="SSF53067">
    <property type="entry name" value="Actin-like ATPase domain"/>
    <property type="match status" value="2"/>
</dbReference>
<dbReference type="EMBL" id="JASNWA010000006">
    <property type="protein sequence ID" value="KAK3174045.1"/>
    <property type="molecule type" value="Genomic_DNA"/>
</dbReference>
<feature type="compositionally biased region" description="Acidic residues" evidence="3">
    <location>
        <begin position="494"/>
        <end position="506"/>
    </location>
</feature>
<dbReference type="PANTHER" id="PTHR45639:SF32">
    <property type="entry name" value="HEAT SHOCK PROTEIN PDR13"/>
    <property type="match status" value="1"/>
</dbReference>
<dbReference type="CDD" id="cd10232">
    <property type="entry name" value="ASKHA_NBD_HSP70_ScSsz1p-like"/>
    <property type="match status" value="1"/>
</dbReference>
<dbReference type="InterPro" id="IPR013126">
    <property type="entry name" value="Hsp_70_fam"/>
</dbReference>
<dbReference type="GO" id="GO:0005634">
    <property type="term" value="C:nucleus"/>
    <property type="evidence" value="ECO:0007669"/>
    <property type="project" value="TreeGrafter"/>
</dbReference>
<dbReference type="Gene3D" id="3.30.420.40">
    <property type="match status" value="2"/>
</dbReference>
<organism evidence="4 5">
    <name type="scientific">Lepraria neglecta</name>
    <dbReference type="NCBI Taxonomy" id="209136"/>
    <lineage>
        <taxon>Eukaryota</taxon>
        <taxon>Fungi</taxon>
        <taxon>Dikarya</taxon>
        <taxon>Ascomycota</taxon>
        <taxon>Pezizomycotina</taxon>
        <taxon>Lecanoromycetes</taxon>
        <taxon>OSLEUM clade</taxon>
        <taxon>Lecanoromycetidae</taxon>
        <taxon>Lecanorales</taxon>
        <taxon>Lecanorineae</taxon>
        <taxon>Stereocaulaceae</taxon>
        <taxon>Lepraria</taxon>
    </lineage>
</organism>
<dbReference type="PRINTS" id="PR00301">
    <property type="entry name" value="HEATSHOCK70"/>
</dbReference>
<dbReference type="FunFam" id="3.90.640.10:FF:000023">
    <property type="entry name" value="Hsp70 chaperone (BiP)"/>
    <property type="match status" value="1"/>
</dbReference>
<gene>
    <name evidence="4" type="ORF">OEA41_001289</name>
</gene>
<dbReference type="FunFam" id="3.30.30.30:FF:000009">
    <property type="entry name" value="Heat shock protein Hsp70"/>
    <property type="match status" value="1"/>
</dbReference>
<protein>
    <submittedName>
        <fullName evidence="4">Uncharacterized protein</fullName>
    </submittedName>
</protein>
<proteinExistence type="predicted"/>
<dbReference type="Proteomes" id="UP001276659">
    <property type="component" value="Unassembled WGS sequence"/>
</dbReference>
<dbReference type="PANTHER" id="PTHR45639">
    <property type="entry name" value="HSC70CB, ISOFORM G-RELATED"/>
    <property type="match status" value="1"/>
</dbReference>